<dbReference type="AlphaFoldDB" id="A0A314Y0K6"/>
<dbReference type="EMBL" id="PJQY01001866">
    <property type="protein sequence ID" value="PQP98846.1"/>
    <property type="molecule type" value="Genomic_DNA"/>
</dbReference>
<sequence length="287" mass="32224">MASRDREQSKCCFKKWMELQEQDLSELLQALKLDPQNKDQLKHLAEKGICHFQDYINKRTNLPAETSLPSLPPLGGKTLCFGSLAAGPLCFSGSFMCLAGQKWSQSSLSSSKTQEKAALRKTIREEERLTGELAALQEDIADQPIAMIAKGLSQLGEMNREVEEALDEHGQAMVRILEEADQLRLSTVKELVNILTPLQAVDFLVASKKLHLCVHKWGRNRDQKLGGKSGRLILNFPIEKDDGILNSHTLQTTRMLELDLRSFLNEHLLQTATLVVLCICLLHFSDF</sequence>
<feature type="domain" description="DOG1" evidence="1">
    <location>
        <begin position="6"/>
        <end position="224"/>
    </location>
</feature>
<reference evidence="2 3" key="1">
    <citation type="submission" date="2018-02" db="EMBL/GenBank/DDBJ databases">
        <title>Draft genome of wild Prunus yedoensis var. nudiflora.</title>
        <authorList>
            <person name="Baek S."/>
            <person name="Kim J.-H."/>
            <person name="Choi K."/>
            <person name="Kim G.-B."/>
            <person name="Cho A."/>
            <person name="Jang H."/>
            <person name="Shin C.-H."/>
            <person name="Yu H.-J."/>
            <person name="Mun J.-H."/>
        </authorList>
    </citation>
    <scope>NUCLEOTIDE SEQUENCE [LARGE SCALE GENOMIC DNA]</scope>
    <source>
        <strain evidence="3">cv. Jeju island</strain>
        <tissue evidence="2">Leaf</tissue>
    </source>
</reference>
<comment type="caution">
    <text evidence="2">The sequence shown here is derived from an EMBL/GenBank/DDBJ whole genome shotgun (WGS) entry which is preliminary data.</text>
</comment>
<dbReference type="PANTHER" id="PTHR46354">
    <property type="entry name" value="DOG1 DOMAIN-CONTAINING PROTEIN"/>
    <property type="match status" value="1"/>
</dbReference>
<protein>
    <recommendedName>
        <fullName evidence="1">DOG1 domain-containing protein</fullName>
    </recommendedName>
</protein>
<dbReference type="OrthoDB" id="1897224at2759"/>
<gene>
    <name evidence="2" type="ORF">Pyn_14149</name>
</gene>
<dbReference type="GO" id="GO:0006351">
    <property type="term" value="P:DNA-templated transcription"/>
    <property type="evidence" value="ECO:0007669"/>
    <property type="project" value="InterPro"/>
</dbReference>
<evidence type="ECO:0000313" key="2">
    <source>
        <dbReference type="EMBL" id="PQP98846.1"/>
    </source>
</evidence>
<organism evidence="2 3">
    <name type="scientific">Prunus yedoensis var. nudiflora</name>
    <dbReference type="NCBI Taxonomy" id="2094558"/>
    <lineage>
        <taxon>Eukaryota</taxon>
        <taxon>Viridiplantae</taxon>
        <taxon>Streptophyta</taxon>
        <taxon>Embryophyta</taxon>
        <taxon>Tracheophyta</taxon>
        <taxon>Spermatophyta</taxon>
        <taxon>Magnoliopsida</taxon>
        <taxon>eudicotyledons</taxon>
        <taxon>Gunneridae</taxon>
        <taxon>Pentapetalae</taxon>
        <taxon>rosids</taxon>
        <taxon>fabids</taxon>
        <taxon>Rosales</taxon>
        <taxon>Rosaceae</taxon>
        <taxon>Amygdaloideae</taxon>
        <taxon>Amygdaleae</taxon>
        <taxon>Prunus</taxon>
    </lineage>
</organism>
<evidence type="ECO:0000313" key="3">
    <source>
        <dbReference type="Proteomes" id="UP000250321"/>
    </source>
</evidence>
<dbReference type="Proteomes" id="UP000250321">
    <property type="component" value="Unassembled WGS sequence"/>
</dbReference>
<proteinExistence type="predicted"/>
<dbReference type="InterPro" id="IPR051886">
    <property type="entry name" value="Seed_Dev/Stress_Resp_Reg"/>
</dbReference>
<dbReference type="STRING" id="2094558.A0A314Y0K6"/>
<accession>A0A314Y0K6</accession>
<dbReference type="PROSITE" id="PS51806">
    <property type="entry name" value="DOG1"/>
    <property type="match status" value="1"/>
</dbReference>
<keyword evidence="3" id="KW-1185">Reference proteome</keyword>
<dbReference type="InterPro" id="IPR025422">
    <property type="entry name" value="TGA_domain"/>
</dbReference>
<evidence type="ECO:0000259" key="1">
    <source>
        <dbReference type="PROSITE" id="PS51806"/>
    </source>
</evidence>
<dbReference type="PANTHER" id="PTHR46354:SF7">
    <property type="entry name" value="PROTEIN DOG1-LIKE 1"/>
    <property type="match status" value="1"/>
</dbReference>
<name>A0A314Y0K6_PRUYE</name>
<dbReference type="GO" id="GO:0043565">
    <property type="term" value="F:sequence-specific DNA binding"/>
    <property type="evidence" value="ECO:0007669"/>
    <property type="project" value="InterPro"/>
</dbReference>